<keyword evidence="1" id="KW-0472">Membrane</keyword>
<dbReference type="AlphaFoldDB" id="A0A3E4QM35"/>
<evidence type="ECO:0000313" key="3">
    <source>
        <dbReference type="Proteomes" id="UP000260835"/>
    </source>
</evidence>
<proteinExistence type="predicted"/>
<sequence length="95" mass="11265">MLKMWLGYAFGYAFGYAANNEMIRKVMRLVIHFLVFALSYPPPVWLFFVLKIGVLAEKWGVFANYKGGVWQVKRIEYIRHNKLYINSFVYICSEK</sequence>
<dbReference type="EMBL" id="QSRD01000009">
    <property type="protein sequence ID" value="RGL04801.1"/>
    <property type="molecule type" value="Genomic_DNA"/>
</dbReference>
<evidence type="ECO:0000313" key="2">
    <source>
        <dbReference type="EMBL" id="RGL04801.1"/>
    </source>
</evidence>
<keyword evidence="1" id="KW-1133">Transmembrane helix</keyword>
<gene>
    <name evidence="2" type="ORF">DXC89_02315</name>
</gene>
<feature type="transmembrane region" description="Helical" evidence="1">
    <location>
        <begin position="29"/>
        <end position="50"/>
    </location>
</feature>
<evidence type="ECO:0000256" key="1">
    <source>
        <dbReference type="SAM" id="Phobius"/>
    </source>
</evidence>
<name>A0A3E4QM35_9BACT</name>
<keyword evidence="1" id="KW-0812">Transmembrane</keyword>
<dbReference type="Proteomes" id="UP000260835">
    <property type="component" value="Unassembled WGS sequence"/>
</dbReference>
<comment type="caution">
    <text evidence="2">The sequence shown here is derived from an EMBL/GenBank/DDBJ whole genome shotgun (WGS) entry which is preliminary data.</text>
</comment>
<organism evidence="2 3">
    <name type="scientific">Prevotella disiens</name>
    <dbReference type="NCBI Taxonomy" id="28130"/>
    <lineage>
        <taxon>Bacteria</taxon>
        <taxon>Pseudomonadati</taxon>
        <taxon>Bacteroidota</taxon>
        <taxon>Bacteroidia</taxon>
        <taxon>Bacteroidales</taxon>
        <taxon>Prevotellaceae</taxon>
        <taxon>Prevotella</taxon>
    </lineage>
</organism>
<reference evidence="2 3" key="1">
    <citation type="submission" date="2018-08" db="EMBL/GenBank/DDBJ databases">
        <title>A genome reference for cultivated species of the human gut microbiota.</title>
        <authorList>
            <person name="Zou Y."/>
            <person name="Xue W."/>
            <person name="Luo G."/>
        </authorList>
    </citation>
    <scope>NUCLEOTIDE SEQUENCE [LARGE SCALE GENOMIC DNA]</scope>
    <source>
        <strain evidence="2 3">TF09-12</strain>
    </source>
</reference>
<protein>
    <submittedName>
        <fullName evidence="2">Uncharacterized protein</fullName>
    </submittedName>
</protein>
<accession>A0A3E4QM35</accession>